<evidence type="ECO:0000313" key="1">
    <source>
        <dbReference type="EMBL" id="PIT96121.1"/>
    </source>
</evidence>
<evidence type="ECO:0000313" key="2">
    <source>
        <dbReference type="Proteomes" id="UP000228533"/>
    </source>
</evidence>
<sequence length="160" mass="18653">MKLKIELKNLSTNYTQWLRQEGYHFVNDRRTGKASFMRSLARGNYPRFHVYMKEDGDNLWLDLHLDQKEASYGGQHMHNGEYAGDLVEAEIARLANSLGISVNDFNNTETPKEVKKLPEAYRPTVERTRFSGKGFPFAHSSLEDYVTPPPIVKKWWQIFK</sequence>
<name>A0A2M6WTP4_9BACT</name>
<gene>
    <name evidence="1" type="ORF">COT94_02590</name>
</gene>
<dbReference type="EMBL" id="PFAM01000013">
    <property type="protein sequence ID" value="PIT96121.1"/>
    <property type="molecule type" value="Genomic_DNA"/>
</dbReference>
<dbReference type="Proteomes" id="UP000228533">
    <property type="component" value="Unassembled WGS sequence"/>
</dbReference>
<dbReference type="AlphaFoldDB" id="A0A2M6WTP4"/>
<proteinExistence type="predicted"/>
<organism evidence="1 2">
    <name type="scientific">Candidatus Falkowbacteria bacterium CG10_big_fil_rev_8_21_14_0_10_37_14</name>
    <dbReference type="NCBI Taxonomy" id="1974561"/>
    <lineage>
        <taxon>Bacteria</taxon>
        <taxon>Candidatus Falkowiibacteriota</taxon>
    </lineage>
</organism>
<protein>
    <submittedName>
        <fullName evidence="1">Uncharacterized protein</fullName>
    </submittedName>
</protein>
<reference evidence="2" key="1">
    <citation type="submission" date="2017-09" db="EMBL/GenBank/DDBJ databases">
        <title>Depth-based differentiation of microbial function through sediment-hosted aquifers and enrichment of novel symbionts in the deep terrestrial subsurface.</title>
        <authorList>
            <person name="Probst A.J."/>
            <person name="Ladd B."/>
            <person name="Jarett J.K."/>
            <person name="Geller-Mcgrath D.E."/>
            <person name="Sieber C.M.K."/>
            <person name="Emerson J.B."/>
            <person name="Anantharaman K."/>
            <person name="Thomas B.C."/>
            <person name="Malmstrom R."/>
            <person name="Stieglmeier M."/>
            <person name="Klingl A."/>
            <person name="Woyke T."/>
            <person name="Ryan C.M."/>
            <person name="Banfield J.F."/>
        </authorList>
    </citation>
    <scope>NUCLEOTIDE SEQUENCE [LARGE SCALE GENOMIC DNA]</scope>
</reference>
<accession>A0A2M6WTP4</accession>
<comment type="caution">
    <text evidence="1">The sequence shown here is derived from an EMBL/GenBank/DDBJ whole genome shotgun (WGS) entry which is preliminary data.</text>
</comment>